<keyword evidence="5 10" id="KW-0999">Mitochondrion inner membrane</keyword>
<keyword evidence="13" id="KW-1185">Reference proteome</keyword>
<evidence type="ECO:0000256" key="3">
    <source>
        <dbReference type="ARBA" id="ARBA00022617"/>
    </source>
</evidence>
<dbReference type="GO" id="GO:0005743">
    <property type="term" value="C:mitochondrial inner membrane"/>
    <property type="evidence" value="ECO:0007669"/>
    <property type="project" value="UniProtKB-SubCell"/>
</dbReference>
<evidence type="ECO:0000256" key="1">
    <source>
        <dbReference type="ARBA" id="ARBA00004273"/>
    </source>
</evidence>
<dbReference type="Proteomes" id="UP001172673">
    <property type="component" value="Unassembled WGS sequence"/>
</dbReference>
<comment type="subcellular location">
    <subcellularLocation>
        <location evidence="1 10">Mitochondrion inner membrane</location>
    </subcellularLocation>
</comment>
<dbReference type="PANTHER" id="PTHR12743">
    <property type="entry name" value="CYTOCHROME C1 HEME LYASE"/>
    <property type="match status" value="1"/>
</dbReference>
<evidence type="ECO:0000256" key="2">
    <source>
        <dbReference type="ARBA" id="ARBA00007255"/>
    </source>
</evidence>
<evidence type="ECO:0000256" key="9">
    <source>
        <dbReference type="ARBA" id="ARBA00023239"/>
    </source>
</evidence>
<dbReference type="InterPro" id="IPR000511">
    <property type="entry name" value="Holocyt_c/c1_synthase"/>
</dbReference>
<dbReference type="Pfam" id="PF01265">
    <property type="entry name" value="Cyto_heme_lyase"/>
    <property type="match status" value="1"/>
</dbReference>
<feature type="region of interest" description="Disordered" evidence="11">
    <location>
        <begin position="1"/>
        <end position="165"/>
    </location>
</feature>
<comment type="function">
    <text evidence="10">Lyase that catalyzes the covalent linking of the heme group to the cytochrome C apoprotein to produce the mature functional cytochrome.</text>
</comment>
<evidence type="ECO:0000256" key="7">
    <source>
        <dbReference type="ARBA" id="ARBA00023128"/>
    </source>
</evidence>
<evidence type="ECO:0000256" key="4">
    <source>
        <dbReference type="ARBA" id="ARBA00022723"/>
    </source>
</evidence>
<accession>A0AA38X6N4</accession>
<comment type="catalytic activity">
    <reaction evidence="10">
        <text>holo-[cytochrome c] = apo-[cytochrome c] + heme b</text>
        <dbReference type="Rhea" id="RHEA:22648"/>
        <dbReference type="Rhea" id="RHEA-COMP:10725"/>
        <dbReference type="Rhea" id="RHEA-COMP:10726"/>
        <dbReference type="ChEBI" id="CHEBI:29950"/>
        <dbReference type="ChEBI" id="CHEBI:60344"/>
        <dbReference type="ChEBI" id="CHEBI:83739"/>
        <dbReference type="EC" id="4.4.1.17"/>
    </reaction>
</comment>
<evidence type="ECO:0000256" key="5">
    <source>
        <dbReference type="ARBA" id="ARBA00022792"/>
    </source>
</evidence>
<organism evidence="12 13">
    <name type="scientific">Cladophialophora chaetospira</name>
    <dbReference type="NCBI Taxonomy" id="386627"/>
    <lineage>
        <taxon>Eukaryota</taxon>
        <taxon>Fungi</taxon>
        <taxon>Dikarya</taxon>
        <taxon>Ascomycota</taxon>
        <taxon>Pezizomycotina</taxon>
        <taxon>Eurotiomycetes</taxon>
        <taxon>Chaetothyriomycetidae</taxon>
        <taxon>Chaetothyriales</taxon>
        <taxon>Herpotrichiellaceae</taxon>
        <taxon>Cladophialophora</taxon>
    </lineage>
</organism>
<dbReference type="PROSITE" id="PS00821">
    <property type="entry name" value="CYTO_HEME_LYASE_1"/>
    <property type="match status" value="1"/>
</dbReference>
<dbReference type="PANTHER" id="PTHR12743:SF0">
    <property type="entry name" value="HOLOCYTOCHROME C-TYPE SYNTHASE"/>
    <property type="match status" value="1"/>
</dbReference>
<dbReference type="PROSITE" id="PS00822">
    <property type="entry name" value="CYTO_HEME_LYASE_2"/>
    <property type="match status" value="1"/>
</dbReference>
<keyword evidence="4 10" id="KW-0479">Metal-binding</keyword>
<keyword evidence="9 10" id="KW-0456">Lyase</keyword>
<sequence length="327" mass="35743">MGWWKADPVPEAPRPTQSQSAPAVVPPHPVPAQPSADAASACPVDPKTRAIWLQHAQAAKSQSDPQAQTKHELPSSHPPIPMPTPSQPPQNLPSINTTPSSKECSSDRISQSPSTDPSSNHAPSRPLSHSRVVSTIPRAFPSATNSPSLPANAESETGPHSSGNWIYPSESQFFHAVMRKETLNQSSPEDLASSISSIIPIHNAVNERAWSLIKAWETQATETTSTKTCFSPKLLSFQGLGAGAKSPKARLMTLWGYTEPFDRHDWTVERCDGQQVEYVIDFYQGKAPEGGGKGKEKSNLNFYLDVRPKLNSLEGWRMRAERAMGWR</sequence>
<evidence type="ECO:0000256" key="6">
    <source>
        <dbReference type="ARBA" id="ARBA00023004"/>
    </source>
</evidence>
<dbReference type="AlphaFoldDB" id="A0AA38X6N4"/>
<comment type="caution">
    <text evidence="12">The sequence shown here is derived from an EMBL/GenBank/DDBJ whole genome shotgun (WGS) entry which is preliminary data.</text>
</comment>
<feature type="compositionally biased region" description="Polar residues" evidence="11">
    <location>
        <begin position="142"/>
        <end position="165"/>
    </location>
</feature>
<gene>
    <name evidence="12" type="ORF">H2200_007911</name>
</gene>
<evidence type="ECO:0000256" key="10">
    <source>
        <dbReference type="RuleBase" id="RU363130"/>
    </source>
</evidence>
<evidence type="ECO:0000313" key="13">
    <source>
        <dbReference type="Proteomes" id="UP001172673"/>
    </source>
</evidence>
<keyword evidence="8 10" id="KW-0472">Membrane</keyword>
<evidence type="ECO:0000256" key="8">
    <source>
        <dbReference type="ARBA" id="ARBA00023136"/>
    </source>
</evidence>
<evidence type="ECO:0000313" key="12">
    <source>
        <dbReference type="EMBL" id="KAJ9607832.1"/>
    </source>
</evidence>
<dbReference type="GO" id="GO:0004408">
    <property type="term" value="F:holocytochrome-c synthase activity"/>
    <property type="evidence" value="ECO:0007669"/>
    <property type="project" value="UniProtKB-EC"/>
</dbReference>
<name>A0AA38X6N4_9EURO</name>
<keyword evidence="6 10" id="KW-0408">Iron</keyword>
<dbReference type="EMBL" id="JAPDRK010000011">
    <property type="protein sequence ID" value="KAJ9607832.1"/>
    <property type="molecule type" value="Genomic_DNA"/>
</dbReference>
<evidence type="ECO:0000256" key="11">
    <source>
        <dbReference type="SAM" id="MobiDB-lite"/>
    </source>
</evidence>
<feature type="compositionally biased region" description="Pro residues" evidence="11">
    <location>
        <begin position="76"/>
        <end position="91"/>
    </location>
</feature>
<proteinExistence type="inferred from homology"/>
<keyword evidence="7 10" id="KW-0496">Mitochondrion</keyword>
<protein>
    <recommendedName>
        <fullName evidence="10">Holocytochrome c-type synthase</fullName>
        <ecNumber evidence="10">4.4.1.17</ecNumber>
    </recommendedName>
</protein>
<keyword evidence="3 10" id="KW-0349">Heme</keyword>
<comment type="similarity">
    <text evidence="2 10">Belongs to the cytochrome c-type heme lyase family.</text>
</comment>
<feature type="compositionally biased region" description="Polar residues" evidence="11">
    <location>
        <begin position="95"/>
        <end position="122"/>
    </location>
</feature>
<dbReference type="GO" id="GO:0046872">
    <property type="term" value="F:metal ion binding"/>
    <property type="evidence" value="ECO:0007669"/>
    <property type="project" value="UniProtKB-KW"/>
</dbReference>
<dbReference type="EC" id="4.4.1.17" evidence="10"/>
<feature type="compositionally biased region" description="Polar residues" evidence="11">
    <location>
        <begin position="59"/>
        <end position="68"/>
    </location>
</feature>
<reference evidence="12" key="1">
    <citation type="submission" date="2022-10" db="EMBL/GenBank/DDBJ databases">
        <title>Culturing micro-colonial fungi from biological soil crusts in the Mojave desert and describing Neophaeococcomyces mojavensis, and introducing the new genera and species Taxawa tesnikishii.</title>
        <authorList>
            <person name="Kurbessoian T."/>
            <person name="Stajich J.E."/>
        </authorList>
    </citation>
    <scope>NUCLEOTIDE SEQUENCE</scope>
    <source>
        <strain evidence="12">TK_41</strain>
    </source>
</reference>